<gene>
    <name evidence="2" type="ORF">GUK36_22280</name>
</gene>
<dbReference type="EMBL" id="WXXP01000009">
    <property type="protein sequence ID" value="NEK52158.1"/>
    <property type="molecule type" value="Genomic_DNA"/>
</dbReference>
<dbReference type="Proteomes" id="UP000471409">
    <property type="component" value="Unassembled WGS sequence"/>
</dbReference>
<evidence type="ECO:0000256" key="1">
    <source>
        <dbReference type="SAM" id="MobiDB-lite"/>
    </source>
</evidence>
<dbReference type="Pfam" id="PF13551">
    <property type="entry name" value="HTH_29"/>
    <property type="match status" value="1"/>
</dbReference>
<name>A0A6P0DGR5_RHILE</name>
<organism evidence="2 3">
    <name type="scientific">Rhizobium leguminosarum</name>
    <dbReference type="NCBI Taxonomy" id="384"/>
    <lineage>
        <taxon>Bacteria</taxon>
        <taxon>Pseudomonadati</taxon>
        <taxon>Pseudomonadota</taxon>
        <taxon>Alphaproteobacteria</taxon>
        <taxon>Hyphomicrobiales</taxon>
        <taxon>Rhizobiaceae</taxon>
        <taxon>Rhizobium/Agrobacterium group</taxon>
        <taxon>Rhizobium</taxon>
    </lineage>
</organism>
<dbReference type="AlphaFoldDB" id="A0A6P0DGR5"/>
<evidence type="ECO:0000313" key="2">
    <source>
        <dbReference type="EMBL" id="NEK52158.1"/>
    </source>
</evidence>
<sequence length="64" mass="7380">MEFCRLAELEGENVSELCQRHCISRQTGYVWLRRLRAGEPVEDCSRRPHASPWRTGADLEHAVA</sequence>
<dbReference type="RefSeq" id="WP_157626506.1">
    <property type="nucleotide sequence ID" value="NZ_CP121635.1"/>
</dbReference>
<protein>
    <submittedName>
        <fullName evidence="2">Helix-turn-helix domain-containing protein</fullName>
    </submittedName>
</protein>
<accession>A0A6P0DGR5</accession>
<proteinExistence type="predicted"/>
<feature type="region of interest" description="Disordered" evidence="1">
    <location>
        <begin position="42"/>
        <end position="64"/>
    </location>
</feature>
<comment type="caution">
    <text evidence="2">The sequence shown here is derived from an EMBL/GenBank/DDBJ whole genome shotgun (WGS) entry which is preliminary data.</text>
</comment>
<evidence type="ECO:0000313" key="3">
    <source>
        <dbReference type="Proteomes" id="UP000471409"/>
    </source>
</evidence>
<reference evidence="2 3" key="1">
    <citation type="submission" date="2020-01" db="EMBL/GenBank/DDBJ databases">
        <title>Rhizobium genotypes associated with high levels of biological nitrogen fixation by grain legumes in a temperate-maritime cropping system.</title>
        <authorList>
            <person name="Maluk M."/>
            <person name="Francesc Ferrando Molina F."/>
            <person name="Lopez Del Egido L."/>
            <person name="Lafos M."/>
            <person name="Langarica-Fuentes A."/>
            <person name="Gebre Yohannes G."/>
            <person name="Young M.W."/>
            <person name="Martin P."/>
            <person name="Gantlett R."/>
            <person name="Kenicer G."/>
            <person name="Hawes C."/>
            <person name="Begg G.S."/>
            <person name="Quilliam R.S."/>
            <person name="Squire G.R."/>
            <person name="Poole P.S."/>
            <person name="Young P.W."/>
            <person name="Iannetta P.M."/>
            <person name="James E.K."/>
        </authorList>
    </citation>
    <scope>NUCLEOTIDE SEQUENCE [LARGE SCALE GENOMIC DNA]</scope>
    <source>
        <strain evidence="2 3">JHI944</strain>
    </source>
</reference>